<evidence type="ECO:0000256" key="1">
    <source>
        <dbReference type="SAM" id="Phobius"/>
    </source>
</evidence>
<name>A0A7J2U114_9CREN</name>
<proteinExistence type="predicted"/>
<protein>
    <submittedName>
        <fullName evidence="2">Uncharacterized protein</fullName>
    </submittedName>
</protein>
<keyword evidence="1" id="KW-0812">Transmembrane</keyword>
<sequence>MGWVTSPLCAMALAIPLYILTEKVFRHSNDRWVIPGALAITFLVAYSFEANDVVYMYLAKHVLS</sequence>
<feature type="transmembrane region" description="Helical" evidence="1">
    <location>
        <begin position="37"/>
        <end position="58"/>
    </location>
</feature>
<evidence type="ECO:0000313" key="2">
    <source>
        <dbReference type="EMBL" id="HEM66520.1"/>
    </source>
</evidence>
<dbReference type="EMBL" id="DSEU01000017">
    <property type="protein sequence ID" value="HEM66520.1"/>
    <property type="molecule type" value="Genomic_DNA"/>
</dbReference>
<reference evidence="2" key="1">
    <citation type="journal article" date="2020" name="mSystems">
        <title>Genome- and Community-Level Interaction Insights into Carbon Utilization and Element Cycling Functions of Hydrothermarchaeota in Hydrothermal Sediment.</title>
        <authorList>
            <person name="Zhou Z."/>
            <person name="Liu Y."/>
            <person name="Xu W."/>
            <person name="Pan J."/>
            <person name="Luo Z.H."/>
            <person name="Li M."/>
        </authorList>
    </citation>
    <scope>NUCLEOTIDE SEQUENCE [LARGE SCALE GENOMIC DNA]</scope>
    <source>
        <strain evidence="2">SpSt-125</strain>
    </source>
</reference>
<organism evidence="2">
    <name type="scientific">Ignisphaera aggregans</name>
    <dbReference type="NCBI Taxonomy" id="334771"/>
    <lineage>
        <taxon>Archaea</taxon>
        <taxon>Thermoproteota</taxon>
        <taxon>Thermoprotei</taxon>
        <taxon>Desulfurococcales</taxon>
        <taxon>Desulfurococcaceae</taxon>
        <taxon>Ignisphaera</taxon>
    </lineage>
</organism>
<dbReference type="AlphaFoldDB" id="A0A7J2U114"/>
<keyword evidence="1" id="KW-0472">Membrane</keyword>
<accession>A0A7J2U114</accession>
<comment type="caution">
    <text evidence="2">The sequence shown here is derived from an EMBL/GenBank/DDBJ whole genome shotgun (WGS) entry which is preliminary data.</text>
</comment>
<keyword evidence="1" id="KW-1133">Transmembrane helix</keyword>
<gene>
    <name evidence="2" type="ORF">ENO26_02965</name>
</gene>